<dbReference type="Proteomes" id="UP001164803">
    <property type="component" value="Chromosome"/>
</dbReference>
<dbReference type="RefSeq" id="WP_268043160.1">
    <property type="nucleotide sequence ID" value="NZ_CP104064.1"/>
</dbReference>
<dbReference type="InterPro" id="IPR000594">
    <property type="entry name" value="ThiF_NAD_FAD-bd"/>
</dbReference>
<accession>A0ABY6YZI7</accession>
<protein>
    <submittedName>
        <fullName evidence="2">ThiF family adenylyltransferase</fullName>
    </submittedName>
</protein>
<dbReference type="PANTHER" id="PTHR10953">
    <property type="entry name" value="UBIQUITIN-ACTIVATING ENZYME E1"/>
    <property type="match status" value="1"/>
</dbReference>
<evidence type="ECO:0000313" key="3">
    <source>
        <dbReference type="Proteomes" id="UP001164803"/>
    </source>
</evidence>
<dbReference type="GO" id="GO:0016779">
    <property type="term" value="F:nucleotidyltransferase activity"/>
    <property type="evidence" value="ECO:0007669"/>
    <property type="project" value="UniProtKB-KW"/>
</dbReference>
<dbReference type="Pfam" id="PF00899">
    <property type="entry name" value="ThiF"/>
    <property type="match status" value="1"/>
</dbReference>
<gene>
    <name evidence="2" type="ORF">NZD86_16595</name>
</gene>
<evidence type="ECO:0000259" key="1">
    <source>
        <dbReference type="Pfam" id="PF00899"/>
    </source>
</evidence>
<dbReference type="InterPro" id="IPR045886">
    <property type="entry name" value="ThiF/MoeB/HesA"/>
</dbReference>
<name>A0ABY6YZI7_9BACL</name>
<keyword evidence="2" id="KW-0548">Nucleotidyltransferase</keyword>
<dbReference type="SUPFAM" id="SSF69572">
    <property type="entry name" value="Activating enzymes of the ubiquitin-like proteins"/>
    <property type="match status" value="1"/>
</dbReference>
<dbReference type="Gene3D" id="3.40.50.720">
    <property type="entry name" value="NAD(P)-binding Rossmann-like Domain"/>
    <property type="match status" value="1"/>
</dbReference>
<reference evidence="2" key="1">
    <citation type="submission" date="2022-08" db="EMBL/GenBank/DDBJ databases">
        <title>Alicyclobacillus dauci DSM2870, complete genome.</title>
        <authorList>
            <person name="Wang Q."/>
            <person name="Cai R."/>
            <person name="Wang Z."/>
        </authorList>
    </citation>
    <scope>NUCLEOTIDE SEQUENCE</scope>
    <source>
        <strain evidence="2">DSM 28700</strain>
    </source>
</reference>
<keyword evidence="2" id="KW-0808">Transferase</keyword>
<dbReference type="CDD" id="cd00757">
    <property type="entry name" value="ThiF_MoeB_HesA_family"/>
    <property type="match status" value="1"/>
</dbReference>
<keyword evidence="3" id="KW-1185">Reference proteome</keyword>
<dbReference type="InterPro" id="IPR035985">
    <property type="entry name" value="Ubiquitin-activating_enz"/>
</dbReference>
<sequence length="347" mass="37397">MSNDLTNRAEMTRYARQVRLSQIGKEGQQKLATARVAIVGMGALGSATAEWLARAGTGMLRLIDRDVVEWSNLSRQTLYGEQDAIAATPKPHAAQNRLQAINSSIAYEAIADDVDATNALDLLSDVDIIVDGTDNYATRRLLNDVSVAQGIPWSYAGAVGTYGTTALFRPGETPCFACLFPDPDPVAYDTCDTVGVFGPTIGVIASLQAAAVMKYIIGADDEGAGVTTYDVWANTSYTARFGPKRDTCLCCGQRVFQSLRADMRPLAVTMCGRDTIQVRPSGVTRTVDLVGVAQRLGSLGQVQVTPHLLRFQSDTEGFYLFPNGRALVFGVSDASRARNIYARYIGM</sequence>
<dbReference type="EMBL" id="CP104064">
    <property type="protein sequence ID" value="WAH35872.1"/>
    <property type="molecule type" value="Genomic_DNA"/>
</dbReference>
<proteinExistence type="predicted"/>
<organism evidence="2 3">
    <name type="scientific">Alicyclobacillus dauci</name>
    <dbReference type="NCBI Taxonomy" id="1475485"/>
    <lineage>
        <taxon>Bacteria</taxon>
        <taxon>Bacillati</taxon>
        <taxon>Bacillota</taxon>
        <taxon>Bacilli</taxon>
        <taxon>Bacillales</taxon>
        <taxon>Alicyclobacillaceae</taxon>
        <taxon>Alicyclobacillus</taxon>
    </lineage>
</organism>
<feature type="domain" description="THIF-type NAD/FAD binding fold" evidence="1">
    <location>
        <begin position="14"/>
        <end position="249"/>
    </location>
</feature>
<evidence type="ECO:0000313" key="2">
    <source>
        <dbReference type="EMBL" id="WAH35872.1"/>
    </source>
</evidence>
<dbReference type="PANTHER" id="PTHR10953:SF102">
    <property type="entry name" value="ADENYLYLTRANSFERASE AND SULFURTRANSFERASE MOCS3"/>
    <property type="match status" value="1"/>
</dbReference>